<reference evidence="2 3" key="1">
    <citation type="submission" date="2019-02" db="EMBL/GenBank/DDBJ databases">
        <authorList>
            <person name="Goldberg S.R."/>
            <person name="Haltli B.A."/>
            <person name="Correa H."/>
            <person name="Russell K.G."/>
        </authorList>
    </citation>
    <scope>NUCLEOTIDE SEQUENCE [LARGE SCALE GENOMIC DNA]</scope>
    <source>
        <strain evidence="2 3">JCM 16186</strain>
    </source>
</reference>
<name>A0ABW9RQN0_9BACT</name>
<comment type="caution">
    <text evidence="2">The sequence shown here is derived from an EMBL/GenBank/DDBJ whole genome shotgun (WGS) entry which is preliminary data.</text>
</comment>
<evidence type="ECO:0000313" key="3">
    <source>
        <dbReference type="Proteomes" id="UP000798808"/>
    </source>
</evidence>
<evidence type="ECO:0000313" key="2">
    <source>
        <dbReference type="EMBL" id="MTI26006.1"/>
    </source>
</evidence>
<keyword evidence="1" id="KW-1133">Transmembrane helix</keyword>
<feature type="transmembrane region" description="Helical" evidence="1">
    <location>
        <begin position="69"/>
        <end position="89"/>
    </location>
</feature>
<proteinExistence type="predicted"/>
<keyword evidence="3" id="KW-1185">Reference proteome</keyword>
<dbReference type="RefSeq" id="WP_155172737.1">
    <property type="nucleotide sequence ID" value="NZ_BAAAFL010000008.1"/>
</dbReference>
<dbReference type="Proteomes" id="UP000798808">
    <property type="component" value="Unassembled WGS sequence"/>
</dbReference>
<dbReference type="EMBL" id="SMLW01000557">
    <property type="protein sequence ID" value="MTI26006.1"/>
    <property type="molecule type" value="Genomic_DNA"/>
</dbReference>
<evidence type="ECO:0000256" key="1">
    <source>
        <dbReference type="SAM" id="Phobius"/>
    </source>
</evidence>
<organism evidence="2 3">
    <name type="scientific">Fulvivirga kasyanovii</name>
    <dbReference type="NCBI Taxonomy" id="396812"/>
    <lineage>
        <taxon>Bacteria</taxon>
        <taxon>Pseudomonadati</taxon>
        <taxon>Bacteroidota</taxon>
        <taxon>Cytophagia</taxon>
        <taxon>Cytophagales</taxon>
        <taxon>Fulvivirgaceae</taxon>
        <taxon>Fulvivirga</taxon>
    </lineage>
</organism>
<accession>A0ABW9RQN0</accession>
<feature type="transmembrane region" description="Helical" evidence="1">
    <location>
        <begin position="12"/>
        <end position="29"/>
    </location>
</feature>
<keyword evidence="1" id="KW-0472">Membrane</keyword>
<keyword evidence="1" id="KW-0812">Transmembrane</keyword>
<sequence>MKNIFILVGKSLLLMIISAAFLAIATRVFPPPKNHPAGTGAVIGVLVVTAFTSLLYIIISTIWKSRESFFFKVVLITNLLIALFSMLSVS</sequence>
<gene>
    <name evidence="2" type="ORF">E1163_13700</name>
</gene>
<protein>
    <submittedName>
        <fullName evidence="2">Uncharacterized protein</fullName>
    </submittedName>
</protein>
<feature type="transmembrane region" description="Helical" evidence="1">
    <location>
        <begin position="41"/>
        <end position="62"/>
    </location>
</feature>